<evidence type="ECO:0000256" key="6">
    <source>
        <dbReference type="SAM" id="Phobius"/>
    </source>
</evidence>
<feature type="transmembrane region" description="Helical" evidence="6">
    <location>
        <begin position="156"/>
        <end position="178"/>
    </location>
</feature>
<dbReference type="PANTHER" id="PTHR13353">
    <property type="entry name" value="TRANSMEMBRANE PROTEIN 19"/>
    <property type="match status" value="1"/>
</dbReference>
<dbReference type="Pfam" id="PF01940">
    <property type="entry name" value="DUF92"/>
    <property type="match status" value="1"/>
</dbReference>
<gene>
    <name evidence="7" type="ordered locus">Maeo_0072</name>
</gene>
<reference evidence="7" key="1">
    <citation type="submission" date="2007-06" db="EMBL/GenBank/DDBJ databases">
        <title>Complete sequence of Methanococcus aeolicus Nankai-3.</title>
        <authorList>
            <consortium name="US DOE Joint Genome Institute"/>
            <person name="Copeland A."/>
            <person name="Lucas S."/>
            <person name="Lapidus A."/>
            <person name="Barry K."/>
            <person name="Glavina del Rio T."/>
            <person name="Dalin E."/>
            <person name="Tice H."/>
            <person name="Pitluck S."/>
            <person name="Chain P."/>
            <person name="Malfatti S."/>
            <person name="Shin M."/>
            <person name="Vergez L."/>
            <person name="Schmutz J."/>
            <person name="Larimer F."/>
            <person name="Land M."/>
            <person name="Hauser L."/>
            <person name="Kyrpides N."/>
            <person name="Lykidis A."/>
            <person name="Sieprawska-Lupa M."/>
            <person name="Whitman W.B."/>
            <person name="Richardson P."/>
        </authorList>
    </citation>
    <scope>NUCLEOTIDE SEQUENCE [LARGE SCALE GENOMIC DNA]</scope>
    <source>
        <strain evidence="7">Nankai-3</strain>
    </source>
</reference>
<name>A6UT42_META3</name>
<feature type="transmembrane region" description="Helical" evidence="6">
    <location>
        <begin position="184"/>
        <end position="204"/>
    </location>
</feature>
<evidence type="ECO:0000256" key="2">
    <source>
        <dbReference type="ARBA" id="ARBA00009012"/>
    </source>
</evidence>
<evidence type="ECO:0000256" key="4">
    <source>
        <dbReference type="ARBA" id="ARBA00022989"/>
    </source>
</evidence>
<evidence type="ECO:0000256" key="1">
    <source>
        <dbReference type="ARBA" id="ARBA00004141"/>
    </source>
</evidence>
<evidence type="ECO:0000313" key="8">
    <source>
        <dbReference type="Proteomes" id="UP000001106"/>
    </source>
</evidence>
<dbReference type="NCBIfam" id="TIGR00297">
    <property type="entry name" value="TIGR00297 family protein"/>
    <property type="match status" value="1"/>
</dbReference>
<keyword evidence="4 6" id="KW-1133">Transmembrane helix</keyword>
<feature type="transmembrane region" description="Helical" evidence="6">
    <location>
        <begin position="32"/>
        <end position="65"/>
    </location>
</feature>
<dbReference type="GeneID" id="5326557"/>
<dbReference type="GO" id="GO:0016020">
    <property type="term" value="C:membrane"/>
    <property type="evidence" value="ECO:0007669"/>
    <property type="project" value="UniProtKB-SubCell"/>
</dbReference>
<evidence type="ECO:0000256" key="3">
    <source>
        <dbReference type="ARBA" id="ARBA00022692"/>
    </source>
</evidence>
<accession>A6UT42</accession>
<sequence length="236" mass="25433">MNIYLKFIYSIIITIILAYIIKKRGYLDNSGILVSSLMSFIILIGANIYWLILMVLFLVFGSIVSKIGYAKKHSMGMGESRRTIKNVLANGLIAVLVVLLNMFGVIEYIVALVGYIGAIAAATSDTFSSEIGILSNETPRLITTFKKVKNGEDGGITIKGTIAGLMGSLLIGVMAGIMFNNINLIWIATISGMVGNIVDSLMGALFERKGIINNEIVNFTCTIAGCICAVLLYGLI</sequence>
<dbReference type="Proteomes" id="UP000001106">
    <property type="component" value="Chromosome"/>
</dbReference>
<comment type="subcellular location">
    <subcellularLocation>
        <location evidence="1">Membrane</location>
        <topology evidence="1">Multi-pass membrane protein</topology>
    </subcellularLocation>
</comment>
<dbReference type="OrthoDB" id="28948at2157"/>
<evidence type="ECO:0000256" key="5">
    <source>
        <dbReference type="ARBA" id="ARBA00023136"/>
    </source>
</evidence>
<feature type="transmembrane region" description="Helical" evidence="6">
    <location>
        <begin position="216"/>
        <end position="235"/>
    </location>
</feature>
<keyword evidence="5 6" id="KW-0472">Membrane</keyword>
<protein>
    <recommendedName>
        <fullName evidence="9">TIGR00297 family protein</fullName>
    </recommendedName>
</protein>
<evidence type="ECO:0008006" key="9">
    <source>
        <dbReference type="Google" id="ProtNLM"/>
    </source>
</evidence>
<feature type="transmembrane region" description="Helical" evidence="6">
    <location>
        <begin position="7"/>
        <end position="26"/>
    </location>
</feature>
<dbReference type="HOGENOM" id="CLU_036918_2_2_2"/>
<keyword evidence="3 6" id="KW-0812">Transmembrane</keyword>
<organism evidence="7 8">
    <name type="scientific">Methanococcus aeolicus (strain ATCC BAA-1280 / DSM 17508 / OCM 812 / Nankai-3)</name>
    <dbReference type="NCBI Taxonomy" id="419665"/>
    <lineage>
        <taxon>Archaea</taxon>
        <taxon>Methanobacteriati</taxon>
        <taxon>Methanobacteriota</taxon>
        <taxon>Methanomada group</taxon>
        <taxon>Methanococci</taxon>
        <taxon>Methanococcales</taxon>
        <taxon>Methanococcaceae</taxon>
        <taxon>Methanococcus</taxon>
    </lineage>
</organism>
<comment type="similarity">
    <text evidence="2">Belongs to the TMEM19 family.</text>
</comment>
<keyword evidence="8" id="KW-1185">Reference proteome</keyword>
<dbReference type="EMBL" id="CP000743">
    <property type="protein sequence ID" value="ABR55664.1"/>
    <property type="molecule type" value="Genomic_DNA"/>
</dbReference>
<dbReference type="KEGG" id="mae:Maeo_0072"/>
<dbReference type="eggNOG" id="arCOG02245">
    <property type="taxonomic scope" value="Archaea"/>
</dbReference>
<dbReference type="AlphaFoldDB" id="A6UT42"/>
<dbReference type="InterPro" id="IPR002794">
    <property type="entry name" value="DUF92_TMEM19"/>
</dbReference>
<proteinExistence type="inferred from homology"/>
<dbReference type="PANTHER" id="PTHR13353:SF5">
    <property type="entry name" value="TRANSMEMBRANE PROTEIN 19"/>
    <property type="match status" value="1"/>
</dbReference>
<feature type="transmembrane region" description="Helical" evidence="6">
    <location>
        <begin position="86"/>
        <end position="106"/>
    </location>
</feature>
<dbReference type="STRING" id="419665.Maeo_0072"/>
<evidence type="ECO:0000313" key="7">
    <source>
        <dbReference type="EMBL" id="ABR55664.1"/>
    </source>
</evidence>
<dbReference type="RefSeq" id="WP_011972796.1">
    <property type="nucleotide sequence ID" value="NC_009635.1"/>
</dbReference>